<dbReference type="AlphaFoldDB" id="A0AAV4VJ45"/>
<gene>
    <name evidence="1" type="primary">AVEN_174205_1</name>
    <name evidence="1" type="ORF">CDAR_60811</name>
</gene>
<accession>A0AAV4VJ45</accession>
<keyword evidence="2" id="KW-1185">Reference proteome</keyword>
<name>A0AAV4VJ45_9ARAC</name>
<sequence length="198" mass="23267">MMANIYNINKLLYFTIQVEHFSKRYPTVQCFNCNHFHHSRENYRRQTKCLKCGKDHLTAICHIKEKLANPKSINCSIHGFIASWKRYKCKAFTKVDLKKGQAIPQYRTRLQLQQNQKFMKSNASNTQLFKTAQTPPFTEVPYFSDLFYTLQLLKELQCIINAFTKLTEDVKYTELHHVQNPQDKFGILMMALSAKDSS</sequence>
<reference evidence="1 2" key="1">
    <citation type="submission" date="2021-06" db="EMBL/GenBank/DDBJ databases">
        <title>Caerostris darwini draft genome.</title>
        <authorList>
            <person name="Kono N."/>
            <person name="Arakawa K."/>
        </authorList>
    </citation>
    <scope>NUCLEOTIDE SEQUENCE [LARGE SCALE GENOMIC DNA]</scope>
</reference>
<dbReference type="Proteomes" id="UP001054837">
    <property type="component" value="Unassembled WGS sequence"/>
</dbReference>
<comment type="caution">
    <text evidence="1">The sequence shown here is derived from an EMBL/GenBank/DDBJ whole genome shotgun (WGS) entry which is preliminary data.</text>
</comment>
<organism evidence="1 2">
    <name type="scientific">Caerostris darwini</name>
    <dbReference type="NCBI Taxonomy" id="1538125"/>
    <lineage>
        <taxon>Eukaryota</taxon>
        <taxon>Metazoa</taxon>
        <taxon>Ecdysozoa</taxon>
        <taxon>Arthropoda</taxon>
        <taxon>Chelicerata</taxon>
        <taxon>Arachnida</taxon>
        <taxon>Araneae</taxon>
        <taxon>Araneomorphae</taxon>
        <taxon>Entelegynae</taxon>
        <taxon>Araneoidea</taxon>
        <taxon>Araneidae</taxon>
        <taxon>Caerostris</taxon>
    </lineage>
</organism>
<evidence type="ECO:0000313" key="2">
    <source>
        <dbReference type="Proteomes" id="UP001054837"/>
    </source>
</evidence>
<protein>
    <submittedName>
        <fullName evidence="1">Uncharacterized protein</fullName>
    </submittedName>
</protein>
<dbReference type="EMBL" id="BPLQ01013128">
    <property type="protein sequence ID" value="GIY69984.1"/>
    <property type="molecule type" value="Genomic_DNA"/>
</dbReference>
<proteinExistence type="predicted"/>
<evidence type="ECO:0000313" key="1">
    <source>
        <dbReference type="EMBL" id="GIY69984.1"/>
    </source>
</evidence>